<dbReference type="Gene3D" id="3.30.70.1060">
    <property type="entry name" value="Dimeric alpha+beta barrel"/>
    <property type="match status" value="1"/>
</dbReference>
<gene>
    <name evidence="3" type="ORF">ESP51_16865</name>
</gene>
<dbReference type="RefSeq" id="WP_129522059.1">
    <property type="nucleotide sequence ID" value="NZ_SDPN01000042.1"/>
</dbReference>
<evidence type="ECO:0000259" key="2">
    <source>
        <dbReference type="Pfam" id="PF03795"/>
    </source>
</evidence>
<accession>A0A4Q2KV55</accession>
<evidence type="ECO:0000313" key="4">
    <source>
        <dbReference type="Proteomes" id="UP000293865"/>
    </source>
</evidence>
<evidence type="ECO:0000256" key="1">
    <source>
        <dbReference type="ARBA" id="ARBA00007689"/>
    </source>
</evidence>
<keyword evidence="4" id="KW-1185">Reference proteome</keyword>
<organism evidence="3 4">
    <name type="scientific">Agromyces albus</name>
    <dbReference type="NCBI Taxonomy" id="205332"/>
    <lineage>
        <taxon>Bacteria</taxon>
        <taxon>Bacillati</taxon>
        <taxon>Actinomycetota</taxon>
        <taxon>Actinomycetes</taxon>
        <taxon>Micrococcales</taxon>
        <taxon>Microbacteriaceae</taxon>
        <taxon>Agromyces</taxon>
    </lineage>
</organism>
<dbReference type="InterPro" id="IPR005545">
    <property type="entry name" value="YCII"/>
</dbReference>
<comment type="caution">
    <text evidence="3">The sequence shown here is derived from an EMBL/GenBank/DDBJ whole genome shotgun (WGS) entry which is preliminary data.</text>
</comment>
<dbReference type="Proteomes" id="UP000293865">
    <property type="component" value="Unassembled WGS sequence"/>
</dbReference>
<dbReference type="AlphaFoldDB" id="A0A4Q2KV55"/>
<dbReference type="Pfam" id="PF03795">
    <property type="entry name" value="YCII"/>
    <property type="match status" value="1"/>
</dbReference>
<name>A0A4Q2KV55_9MICO</name>
<comment type="similarity">
    <text evidence="1">Belongs to the YciI family.</text>
</comment>
<evidence type="ECO:0000313" key="3">
    <source>
        <dbReference type="EMBL" id="RXZ67673.1"/>
    </source>
</evidence>
<dbReference type="OrthoDB" id="668782at2"/>
<reference evidence="3 4" key="1">
    <citation type="submission" date="2019-01" db="EMBL/GenBank/DDBJ databases">
        <title>Agromyces.</title>
        <authorList>
            <person name="Li J."/>
        </authorList>
    </citation>
    <scope>NUCLEOTIDE SEQUENCE [LARGE SCALE GENOMIC DNA]</scope>
    <source>
        <strain evidence="3 4">DSM 15934</strain>
    </source>
</reference>
<proteinExistence type="inferred from homology"/>
<dbReference type="PANTHER" id="PTHR35174">
    <property type="entry name" value="BLL7171 PROTEIN-RELATED"/>
    <property type="match status" value="1"/>
</dbReference>
<dbReference type="InterPro" id="IPR011008">
    <property type="entry name" value="Dimeric_a/b-barrel"/>
</dbReference>
<feature type="domain" description="YCII-related" evidence="2">
    <location>
        <begin position="1"/>
        <end position="110"/>
    </location>
</feature>
<dbReference type="EMBL" id="SDPN01000042">
    <property type="protein sequence ID" value="RXZ67673.1"/>
    <property type="molecule type" value="Genomic_DNA"/>
</dbReference>
<sequence>MEFLMLVMSNPADGEPFVPEDDNIGDWVDEVESRGVHIRGERLRPPADATTVRRRAGEVLVTDGPFAESKEWIAGYDIIECESLDEAIEIASKHPMARFGHIELRPAWPFDAHESPRERYERELLEETTAAG</sequence>
<dbReference type="PANTHER" id="PTHR35174:SF3">
    <property type="entry name" value="BLL7171 PROTEIN"/>
    <property type="match status" value="1"/>
</dbReference>
<dbReference type="SUPFAM" id="SSF54909">
    <property type="entry name" value="Dimeric alpha+beta barrel"/>
    <property type="match status" value="1"/>
</dbReference>
<protein>
    <recommendedName>
        <fullName evidence="2">YCII-related domain-containing protein</fullName>
    </recommendedName>
</protein>